<dbReference type="InterPro" id="IPR009078">
    <property type="entry name" value="Ferritin-like_SF"/>
</dbReference>
<dbReference type="InterPro" id="IPR047809">
    <property type="entry name" value="COQ7_proteobact"/>
</dbReference>
<comment type="pathway">
    <text evidence="1 9">Cofactor biosynthesis; ubiquinone biosynthesis.</text>
</comment>
<reference evidence="10 11" key="1">
    <citation type="submission" date="2022-08" db="EMBL/GenBank/DDBJ databases">
        <title>Reclassification of Massilia species as members of the genera Telluria, Duganella, Pseudoduganella, Mokoshia gen. nov. and Zemynaea gen. nov. using orthogonal and non-orthogonal genome-based approaches.</title>
        <authorList>
            <person name="Bowman J.P."/>
        </authorList>
    </citation>
    <scope>NUCLEOTIDE SEQUENCE [LARGE SCALE GENOMIC DNA]</scope>
    <source>
        <strain evidence="10 11">JCM 31606</strain>
    </source>
</reference>
<feature type="binding site" evidence="9">
    <location>
        <position position="93"/>
    </location>
    <ligand>
        <name>Fe cation</name>
        <dbReference type="ChEBI" id="CHEBI:24875"/>
        <label>2</label>
    </ligand>
</feature>
<feature type="binding site" evidence="9">
    <location>
        <position position="180"/>
    </location>
    <ligand>
        <name>Fe cation</name>
        <dbReference type="ChEBI" id="CHEBI:24875"/>
        <label>2</label>
    </ligand>
</feature>
<evidence type="ECO:0000313" key="10">
    <source>
        <dbReference type="EMBL" id="MCS0659709.1"/>
    </source>
</evidence>
<keyword evidence="3 9" id="KW-0831">Ubiquinone biosynthesis</keyword>
<comment type="caution">
    <text evidence="10">The sequence shown here is derived from an EMBL/GenBank/DDBJ whole genome shotgun (WGS) entry which is preliminary data.</text>
</comment>
<feature type="binding site" evidence="9">
    <location>
        <position position="93"/>
    </location>
    <ligand>
        <name>Fe cation</name>
        <dbReference type="ChEBI" id="CHEBI:24875"/>
        <label>1</label>
    </ligand>
</feature>
<evidence type="ECO:0000256" key="3">
    <source>
        <dbReference type="ARBA" id="ARBA00022688"/>
    </source>
</evidence>
<sequence>MIANRLTTPLDHLIAGFDRALRVVGGVATSSRANPAVHSPDCELNDAERRHSAGLMRVNHVGEVCAQALYDAQARFAKTPEVREQFEQAAREEEDHLAWTAERLGELGSQPSLLNPFWYAGAYALGTIAAKLGDAHSLGYVVETERQVEAHLDSHLDQLPPQDAKSRAIVDQMRIDEIQHGAAARELGASDMPLPAKMAMQAMAKVMTTTAYYI</sequence>
<dbReference type="EC" id="1.14.99.60" evidence="9"/>
<feature type="binding site" evidence="9">
    <location>
        <position position="177"/>
    </location>
    <ligand>
        <name>Fe cation</name>
        <dbReference type="ChEBI" id="CHEBI:24875"/>
        <label>1</label>
    </ligand>
</feature>
<feature type="binding site" evidence="9">
    <location>
        <position position="145"/>
    </location>
    <ligand>
        <name>Fe cation</name>
        <dbReference type="ChEBI" id="CHEBI:24875"/>
        <label>2</label>
    </ligand>
</feature>
<gene>
    <name evidence="9 10" type="primary">coq7</name>
    <name evidence="10" type="ORF">NX778_16685</name>
</gene>
<keyword evidence="6 9" id="KW-0408">Iron</keyword>
<dbReference type="InterPro" id="IPR012347">
    <property type="entry name" value="Ferritin-like"/>
</dbReference>
<dbReference type="Gene3D" id="1.20.1260.10">
    <property type="match status" value="1"/>
</dbReference>
<dbReference type="PANTHER" id="PTHR11237">
    <property type="entry name" value="COENZYME Q10 BIOSYNTHESIS PROTEIN 7"/>
    <property type="match status" value="1"/>
</dbReference>
<evidence type="ECO:0000256" key="2">
    <source>
        <dbReference type="ARBA" id="ARBA00022475"/>
    </source>
</evidence>
<dbReference type="Pfam" id="PF03232">
    <property type="entry name" value="COQ7"/>
    <property type="match status" value="1"/>
</dbReference>
<dbReference type="SUPFAM" id="SSF47240">
    <property type="entry name" value="Ferritin-like"/>
    <property type="match status" value="1"/>
</dbReference>
<evidence type="ECO:0000256" key="7">
    <source>
        <dbReference type="ARBA" id="ARBA00023033"/>
    </source>
</evidence>
<comment type="similarity">
    <text evidence="9">Belongs to the COQ7 family.</text>
</comment>
<comment type="subcellular location">
    <subcellularLocation>
        <location evidence="9">Cell membrane</location>
        <topology evidence="9">Peripheral membrane protein</topology>
    </subcellularLocation>
</comment>
<comment type="cofactor">
    <cofactor evidence="9">
        <name>Fe cation</name>
        <dbReference type="ChEBI" id="CHEBI:24875"/>
    </cofactor>
    <text evidence="9">Binds 2 iron ions per subunit.</text>
</comment>
<keyword evidence="7 9" id="KW-0503">Monooxygenase</keyword>
<evidence type="ECO:0000313" key="11">
    <source>
        <dbReference type="Proteomes" id="UP001204621"/>
    </source>
</evidence>
<keyword evidence="4 9" id="KW-0479">Metal-binding</keyword>
<evidence type="ECO:0000256" key="4">
    <source>
        <dbReference type="ARBA" id="ARBA00022723"/>
    </source>
</evidence>
<dbReference type="PANTHER" id="PTHR11237:SF4">
    <property type="entry name" value="5-DEMETHOXYUBIQUINONE HYDROXYLASE, MITOCHONDRIAL"/>
    <property type="match status" value="1"/>
</dbReference>
<name>A0ABT2D0E6_9BURK</name>
<feature type="binding site" evidence="9">
    <location>
        <position position="177"/>
    </location>
    <ligand>
        <name>Fe cation</name>
        <dbReference type="ChEBI" id="CHEBI:24875"/>
        <label>2</label>
    </ligand>
</feature>
<dbReference type="NCBIfam" id="NF033656">
    <property type="entry name" value="DMQ_monoox_COQ7"/>
    <property type="match status" value="1"/>
</dbReference>
<feature type="binding site" evidence="9">
    <location>
        <position position="63"/>
    </location>
    <ligand>
        <name>Fe cation</name>
        <dbReference type="ChEBI" id="CHEBI:24875"/>
        <label>1</label>
    </ligand>
</feature>
<evidence type="ECO:0000256" key="8">
    <source>
        <dbReference type="ARBA" id="ARBA00023136"/>
    </source>
</evidence>
<feature type="binding site" evidence="9">
    <location>
        <position position="96"/>
    </location>
    <ligand>
        <name>Fe cation</name>
        <dbReference type="ChEBI" id="CHEBI:24875"/>
        <label>1</label>
    </ligand>
</feature>
<accession>A0ABT2D0E6</accession>
<dbReference type="InterPro" id="IPR011566">
    <property type="entry name" value="Ubq_synth_Coq7"/>
</dbReference>
<organism evidence="10 11">
    <name type="scientific">Massilia terrae</name>
    <dbReference type="NCBI Taxonomy" id="1811224"/>
    <lineage>
        <taxon>Bacteria</taxon>
        <taxon>Pseudomonadati</taxon>
        <taxon>Pseudomonadota</taxon>
        <taxon>Betaproteobacteria</taxon>
        <taxon>Burkholderiales</taxon>
        <taxon>Oxalobacteraceae</taxon>
        <taxon>Telluria group</taxon>
        <taxon>Massilia</taxon>
    </lineage>
</organism>
<dbReference type="Proteomes" id="UP001204621">
    <property type="component" value="Unassembled WGS sequence"/>
</dbReference>
<evidence type="ECO:0000256" key="6">
    <source>
        <dbReference type="ARBA" id="ARBA00023004"/>
    </source>
</evidence>
<proteinExistence type="inferred from homology"/>
<comment type="catalytic activity">
    <reaction evidence="9">
        <text>a 5-methoxy-2-methyl-3-(all-trans-polyprenyl)benzene-1,4-diol + AH2 + O2 = a 3-demethylubiquinol + A + H2O</text>
        <dbReference type="Rhea" id="RHEA:50908"/>
        <dbReference type="Rhea" id="RHEA-COMP:10859"/>
        <dbReference type="Rhea" id="RHEA-COMP:10914"/>
        <dbReference type="ChEBI" id="CHEBI:13193"/>
        <dbReference type="ChEBI" id="CHEBI:15377"/>
        <dbReference type="ChEBI" id="CHEBI:15379"/>
        <dbReference type="ChEBI" id="CHEBI:17499"/>
        <dbReference type="ChEBI" id="CHEBI:84167"/>
        <dbReference type="ChEBI" id="CHEBI:84422"/>
        <dbReference type="EC" id="1.14.99.60"/>
    </reaction>
</comment>
<protein>
    <recommendedName>
        <fullName evidence="9">3-demethoxyubiquinol 3-hydroxylase</fullName>
        <shortName evidence="9">DMQ hydroxylase</shortName>
        <ecNumber evidence="9">1.14.99.60</ecNumber>
    </recommendedName>
    <alternativeName>
        <fullName evidence="9">2-nonaprenyl-3-methyl-6-methoxy-1,4-benzoquinol hydroxylase</fullName>
    </alternativeName>
</protein>
<dbReference type="CDD" id="cd01042">
    <property type="entry name" value="DMQH"/>
    <property type="match status" value="1"/>
</dbReference>
<comment type="function">
    <text evidence="9">Catalyzes the hydroxylation of 2-nonaprenyl-3-methyl-6-methoxy-1,4-benzoquinol during ubiquinone biosynthesis.</text>
</comment>
<keyword evidence="11" id="KW-1185">Reference proteome</keyword>
<keyword evidence="2 9" id="KW-1003">Cell membrane</keyword>
<dbReference type="GO" id="GO:0004497">
    <property type="term" value="F:monooxygenase activity"/>
    <property type="evidence" value="ECO:0007669"/>
    <property type="project" value="UniProtKB-KW"/>
</dbReference>
<evidence type="ECO:0000256" key="5">
    <source>
        <dbReference type="ARBA" id="ARBA00023002"/>
    </source>
</evidence>
<keyword evidence="8 9" id="KW-0472">Membrane</keyword>
<dbReference type="RefSeq" id="WP_258812895.1">
    <property type="nucleotide sequence ID" value="NZ_JANUGU010000005.1"/>
</dbReference>
<keyword evidence="5 9" id="KW-0560">Oxidoreductase</keyword>
<dbReference type="HAMAP" id="MF_01658">
    <property type="entry name" value="COQ7"/>
    <property type="match status" value="1"/>
</dbReference>
<evidence type="ECO:0000256" key="1">
    <source>
        <dbReference type="ARBA" id="ARBA00004749"/>
    </source>
</evidence>
<evidence type="ECO:0000256" key="9">
    <source>
        <dbReference type="HAMAP-Rule" id="MF_01658"/>
    </source>
</evidence>
<dbReference type="EMBL" id="JANUGU010000005">
    <property type="protein sequence ID" value="MCS0659709.1"/>
    <property type="molecule type" value="Genomic_DNA"/>
</dbReference>